<evidence type="ECO:0000313" key="4">
    <source>
        <dbReference type="Proteomes" id="UP000279562"/>
    </source>
</evidence>
<comment type="caution">
    <text evidence="3">The sequence shown here is derived from an EMBL/GenBank/DDBJ whole genome shotgun (WGS) entry which is preliminary data.</text>
</comment>
<sequence length="311" mass="36359">MYKQLTSEQRSQIFALLQRKCPRKEIARIVGISQSTLSRELKRNSTPSGKYIWFKAHDKAMVRRKRTSSNAALALELVWRIKQLILEEQWSPRQISGVLKKEGISVSHQTIYNIIHADKSGELASHTRHKLKYRRRPKYKAFPIADRTSIHQRPEQADGTRFGDFEMDLIVDAHNHAILTIVERSTNMLFMTKLRHGKKSEPLAKEVRRLLLPYKKHIKTITTDNGPEFAAHQQVTKTLGAIVYFADPYASWQKGAIENTNKLIRQYIPKHANFDDYTDKRIAQIQKKINRRPRQKLNFETPKSEFYKRIS</sequence>
<dbReference type="GO" id="GO:0003676">
    <property type="term" value="F:nucleic acid binding"/>
    <property type="evidence" value="ECO:0007669"/>
    <property type="project" value="InterPro"/>
</dbReference>
<dbReference type="InterPro" id="IPR051917">
    <property type="entry name" value="Transposase-Integrase"/>
</dbReference>
<dbReference type="InterPro" id="IPR001584">
    <property type="entry name" value="Integrase_cat-core"/>
</dbReference>
<dbReference type="InterPro" id="IPR036397">
    <property type="entry name" value="RNaseH_sf"/>
</dbReference>
<evidence type="ECO:0000259" key="2">
    <source>
        <dbReference type="PROSITE" id="PS50994"/>
    </source>
</evidence>
<dbReference type="CDD" id="cd00090">
    <property type="entry name" value="HTH_ARSR"/>
    <property type="match status" value="1"/>
</dbReference>
<evidence type="ECO:0000313" key="3">
    <source>
        <dbReference type="EMBL" id="RRD86264.1"/>
    </source>
</evidence>
<dbReference type="GO" id="GO:0015074">
    <property type="term" value="P:DNA integration"/>
    <property type="evidence" value="ECO:0007669"/>
    <property type="project" value="InterPro"/>
</dbReference>
<dbReference type="PROSITE" id="PS50994">
    <property type="entry name" value="INTEGRASE"/>
    <property type="match status" value="1"/>
</dbReference>
<dbReference type="InterPro" id="IPR012337">
    <property type="entry name" value="RNaseH-like_sf"/>
</dbReference>
<evidence type="ECO:0000256" key="1">
    <source>
        <dbReference type="ARBA" id="ARBA00023172"/>
    </source>
</evidence>
<keyword evidence="1" id="KW-0233">DNA recombination</keyword>
<dbReference type="InterPro" id="IPR011991">
    <property type="entry name" value="ArsR-like_HTH"/>
</dbReference>
<protein>
    <submittedName>
        <fullName evidence="3">IS30 family transposase</fullName>
    </submittedName>
</protein>
<dbReference type="PANTHER" id="PTHR10948">
    <property type="entry name" value="TRANSPOSASE"/>
    <property type="match status" value="1"/>
</dbReference>
<dbReference type="InterPro" id="IPR025246">
    <property type="entry name" value="IS30-like_HTH"/>
</dbReference>
<keyword evidence="4" id="KW-1185">Reference proteome</keyword>
<reference evidence="3 4" key="1">
    <citation type="submission" date="2018-11" db="EMBL/GenBank/DDBJ databases">
        <title>Genomes From Bacteria Associated with the Canine Oral Cavity: a Test Case for Automated Genome-Based Taxonomic Assignment.</title>
        <authorList>
            <person name="Coil D.A."/>
            <person name="Jospin G."/>
            <person name="Darling A.E."/>
            <person name="Wallis C."/>
            <person name="Davis I.J."/>
            <person name="Harris S."/>
            <person name="Eisen J.A."/>
            <person name="Holcombe L.J."/>
            <person name="O'Flynn C."/>
        </authorList>
    </citation>
    <scope>NUCLEOTIDE SEQUENCE [LARGE SCALE GENOMIC DNA]</scope>
    <source>
        <strain evidence="3 4">OH1047_COT-310</strain>
    </source>
</reference>
<gene>
    <name evidence="3" type="ORF">EII33_14160</name>
</gene>
<dbReference type="EMBL" id="RQYF01000162">
    <property type="protein sequence ID" value="RRD86264.1"/>
    <property type="molecule type" value="Genomic_DNA"/>
</dbReference>
<dbReference type="NCBIfam" id="NF033563">
    <property type="entry name" value="transpos_IS30"/>
    <property type="match status" value="1"/>
</dbReference>
<proteinExistence type="predicted"/>
<dbReference type="GO" id="GO:0004803">
    <property type="term" value="F:transposase activity"/>
    <property type="evidence" value="ECO:0007669"/>
    <property type="project" value="TreeGrafter"/>
</dbReference>
<dbReference type="Proteomes" id="UP000279562">
    <property type="component" value="Unassembled WGS sequence"/>
</dbReference>
<dbReference type="SUPFAM" id="SSF46689">
    <property type="entry name" value="Homeodomain-like"/>
    <property type="match status" value="1"/>
</dbReference>
<dbReference type="GO" id="GO:0005829">
    <property type="term" value="C:cytosol"/>
    <property type="evidence" value="ECO:0007669"/>
    <property type="project" value="TreeGrafter"/>
</dbReference>
<dbReference type="GO" id="GO:0006355">
    <property type="term" value="P:regulation of DNA-templated transcription"/>
    <property type="evidence" value="ECO:0007669"/>
    <property type="project" value="UniProtKB-ARBA"/>
</dbReference>
<dbReference type="Gene3D" id="3.30.420.10">
    <property type="entry name" value="Ribonuclease H-like superfamily/Ribonuclease H"/>
    <property type="match status" value="1"/>
</dbReference>
<dbReference type="GO" id="GO:0006310">
    <property type="term" value="P:DNA recombination"/>
    <property type="evidence" value="ECO:0007669"/>
    <property type="project" value="UniProtKB-KW"/>
</dbReference>
<dbReference type="AlphaFoldDB" id="A0A3P1ZSX8"/>
<feature type="domain" description="Integrase catalytic" evidence="2">
    <location>
        <begin position="150"/>
        <end position="310"/>
    </location>
</feature>
<dbReference type="InterPro" id="IPR009057">
    <property type="entry name" value="Homeodomain-like_sf"/>
</dbReference>
<dbReference type="Pfam" id="PF13936">
    <property type="entry name" value="HTH_38"/>
    <property type="match status" value="1"/>
</dbReference>
<dbReference type="PANTHER" id="PTHR10948:SF23">
    <property type="entry name" value="TRANSPOSASE INSI FOR INSERTION SEQUENCE ELEMENT IS30A-RELATED"/>
    <property type="match status" value="1"/>
</dbReference>
<dbReference type="Gene3D" id="1.10.10.60">
    <property type="entry name" value="Homeodomain-like"/>
    <property type="match status" value="1"/>
</dbReference>
<dbReference type="GO" id="GO:0032196">
    <property type="term" value="P:transposition"/>
    <property type="evidence" value="ECO:0007669"/>
    <property type="project" value="TreeGrafter"/>
</dbReference>
<dbReference type="SUPFAM" id="SSF53098">
    <property type="entry name" value="Ribonuclease H-like"/>
    <property type="match status" value="1"/>
</dbReference>
<dbReference type="InterPro" id="IPR053392">
    <property type="entry name" value="Transposase_IS30-like"/>
</dbReference>
<organism evidence="3 4">
    <name type="scientific">Prevotella heparinolytica</name>
    <dbReference type="NCBI Taxonomy" id="28113"/>
    <lineage>
        <taxon>Bacteria</taxon>
        <taxon>Pseudomonadati</taxon>
        <taxon>Bacteroidota</taxon>
        <taxon>Bacteroidia</taxon>
        <taxon>Bacteroidales</taxon>
        <taxon>Bacteroidaceae</taxon>
        <taxon>Bacteroides</taxon>
    </lineage>
</organism>
<dbReference type="RefSeq" id="WP_125240245.1">
    <property type="nucleotide sequence ID" value="NZ_RQYF01000162.1"/>
</dbReference>
<accession>A0A3P1ZSX8</accession>
<name>A0A3P1ZSX8_9BACE</name>